<evidence type="ECO:0000256" key="1">
    <source>
        <dbReference type="SAM" id="Phobius"/>
    </source>
</evidence>
<evidence type="ECO:0000313" key="3">
    <source>
        <dbReference type="Proteomes" id="UP000339249"/>
    </source>
</evidence>
<reference evidence="2 3" key="1">
    <citation type="submission" date="2019-04" db="EMBL/GenBank/DDBJ databases">
        <authorList>
            <consortium name="Pathogen Informatics"/>
        </authorList>
    </citation>
    <scope>NUCLEOTIDE SEQUENCE [LARGE SCALE GENOMIC DNA]</scope>
    <source>
        <strain evidence="2 3">NCTC9185</strain>
    </source>
</reference>
<name>A0A4U9D1L4_RAOTE</name>
<protein>
    <submittedName>
        <fullName evidence="2">Uncharacterized protein</fullName>
    </submittedName>
</protein>
<keyword evidence="1" id="KW-0472">Membrane</keyword>
<dbReference type="AlphaFoldDB" id="A0A4U9D1L4"/>
<proteinExistence type="predicted"/>
<dbReference type="Proteomes" id="UP000339249">
    <property type="component" value="Unassembled WGS sequence"/>
</dbReference>
<accession>A0A4U9D1L4</accession>
<sequence length="59" mass="6791">MSDSTLTPLPNTKKPTNYRWVIFATMFFLLAVNLMDRITLSIGMPYIKKSSTFHQPLRG</sequence>
<evidence type="ECO:0000313" key="2">
    <source>
        <dbReference type="EMBL" id="VTN11026.1"/>
    </source>
</evidence>
<keyword evidence="1" id="KW-1133">Transmembrane helix</keyword>
<gene>
    <name evidence="2" type="ORF">NCTC9185_02969</name>
</gene>
<dbReference type="EMBL" id="CABDVU010000001">
    <property type="protein sequence ID" value="VTN11026.1"/>
    <property type="molecule type" value="Genomic_DNA"/>
</dbReference>
<keyword evidence="1" id="KW-0812">Transmembrane</keyword>
<feature type="transmembrane region" description="Helical" evidence="1">
    <location>
        <begin position="20"/>
        <end position="40"/>
    </location>
</feature>
<organism evidence="2 3">
    <name type="scientific">Raoultella terrigena</name>
    <name type="common">Klebsiella terrigena</name>
    <dbReference type="NCBI Taxonomy" id="577"/>
    <lineage>
        <taxon>Bacteria</taxon>
        <taxon>Pseudomonadati</taxon>
        <taxon>Pseudomonadota</taxon>
        <taxon>Gammaproteobacteria</taxon>
        <taxon>Enterobacterales</taxon>
        <taxon>Enterobacteriaceae</taxon>
        <taxon>Klebsiella/Raoultella group</taxon>
        <taxon>Raoultella</taxon>
    </lineage>
</organism>